<sequence length="718" mass="77953">MNAQSGTSPRESVRLVSRPDVRFINRAGHVYICSSTGTLRIPQRNPELSESEGDIGLEFLPDDVIAGLRARTLVRSAADAPLSHPLYGTGHLPAARPAVVVGEGPLPNSVAERLRQAGAEVEVVQAPAHGPSAPGTLVLPLHGDETLLRRWTELSLDDQVPILTYLSSPTRLLFAVLDPPRTACPVCLVRRLRANHVWQPIADLPLDVLYGAADSDRWPTTAIAAAVLAHQAMSVLTQGPRGPAELLEVDHATLVNTRHPVLHTPLCPACAAVTAPPEPPERSAVDPESSWERMRRAVDPLTGLVAELRVRDPHREPGTSTTHVLTAGHPTTTWFSPVRADASGGAVKYDPTLARVCAVGESMERYAAGVYDPDRLIRASFRALGAAAVDPRSLPLASEKEYASLPHLARFDPDLELDWVEGRSLTTGRTRYVPACVVYVPYRFPRREERLTDPISTGLAAGSGLHHAMLGGLLEVVERDSVSIFWENRLALPTLDLRELTAGPAAAVVERLSAAGVQVTCKDLTTELGIPAVFVRYVEGPADRPVVAHATRADLDLHEALLGALEEADLCRTGLQTWLAERSIPDVDQIRLDRPDFYTYYCAPGRLSLVPFWDEGPLRPLPAQRPAPASPEAAVDEVVRRLSARGYEPIAVDITPVDVAECGVRVVRSVVPGLCPITLRRDFHRRGGRRLYEAPVRMGLRAAPLTEDELNPYPLPLG</sequence>
<dbReference type="Gene3D" id="3.30.40.250">
    <property type="match status" value="1"/>
</dbReference>
<organism evidence="2 3">
    <name type="scientific">Actinacidiphila oryziradicis</name>
    <dbReference type="NCBI Taxonomy" id="2571141"/>
    <lineage>
        <taxon>Bacteria</taxon>
        <taxon>Bacillati</taxon>
        <taxon>Actinomycetota</taxon>
        <taxon>Actinomycetes</taxon>
        <taxon>Kitasatosporales</taxon>
        <taxon>Streptomycetaceae</taxon>
        <taxon>Actinacidiphila</taxon>
    </lineage>
</organism>
<gene>
    <name evidence="2" type="ORF">FCI23_48160</name>
</gene>
<dbReference type="InterPro" id="IPR022291">
    <property type="entry name" value="Bacteriocin_synth_cyclodeHase"/>
</dbReference>
<dbReference type="InterPro" id="IPR027624">
    <property type="entry name" value="TOMM_cyclo_SagD"/>
</dbReference>
<dbReference type="PROSITE" id="PS51664">
    <property type="entry name" value="YCAO"/>
    <property type="match status" value="1"/>
</dbReference>
<keyword evidence="3" id="KW-1185">Reference proteome</keyword>
<dbReference type="Gene3D" id="3.40.50.720">
    <property type="entry name" value="NAD(P)-binding Rossmann-like Domain"/>
    <property type="match status" value="1"/>
</dbReference>
<comment type="caution">
    <text evidence="2">The sequence shown here is derived from an EMBL/GenBank/DDBJ whole genome shotgun (WGS) entry which is preliminary data.</text>
</comment>
<dbReference type="NCBIfam" id="TIGR03882">
    <property type="entry name" value="cyclo_dehyd_2"/>
    <property type="match status" value="1"/>
</dbReference>
<dbReference type="RefSeq" id="WP_136730342.1">
    <property type="nucleotide sequence ID" value="NZ_SUMC01000127.1"/>
</dbReference>
<dbReference type="Pfam" id="PF02624">
    <property type="entry name" value="YcaO"/>
    <property type="match status" value="1"/>
</dbReference>
<dbReference type="PANTHER" id="PTHR37809:SF1">
    <property type="entry name" value="RIBOSOMAL PROTEIN S12 METHYLTHIOTRANSFERASE ACCESSORY FACTOR YCAO"/>
    <property type="match status" value="1"/>
</dbReference>
<dbReference type="InterPro" id="IPR003776">
    <property type="entry name" value="YcaO-like_dom"/>
</dbReference>
<dbReference type="NCBIfam" id="TIGR00702">
    <property type="entry name" value="YcaO-type kinase domain"/>
    <property type="match status" value="1"/>
</dbReference>
<evidence type="ECO:0000259" key="1">
    <source>
        <dbReference type="PROSITE" id="PS51664"/>
    </source>
</evidence>
<name>A0A4U0RTK4_9ACTN</name>
<dbReference type="NCBIfam" id="TIGR03604">
    <property type="entry name" value="TOMM_cyclo_SagD"/>
    <property type="match status" value="1"/>
</dbReference>
<dbReference type="OrthoDB" id="2379922at2"/>
<dbReference type="EMBL" id="SUMC01000127">
    <property type="protein sequence ID" value="TJZ98802.1"/>
    <property type="molecule type" value="Genomic_DNA"/>
</dbReference>
<dbReference type="Proteomes" id="UP000305778">
    <property type="component" value="Unassembled WGS sequence"/>
</dbReference>
<evidence type="ECO:0000313" key="2">
    <source>
        <dbReference type="EMBL" id="TJZ98802.1"/>
    </source>
</evidence>
<protein>
    <submittedName>
        <fullName evidence="2">TOMM leader peptide-binding protein</fullName>
    </submittedName>
</protein>
<dbReference type="AlphaFoldDB" id="A0A4U0RTK4"/>
<accession>A0A4U0RTK4</accession>
<evidence type="ECO:0000313" key="3">
    <source>
        <dbReference type="Proteomes" id="UP000305778"/>
    </source>
</evidence>
<proteinExistence type="predicted"/>
<dbReference type="PANTHER" id="PTHR37809">
    <property type="entry name" value="RIBOSOMAL PROTEIN S12 METHYLTHIOTRANSFERASE ACCESSORY FACTOR YCAO"/>
    <property type="match status" value="1"/>
</dbReference>
<dbReference type="Gene3D" id="3.30.160.660">
    <property type="match status" value="1"/>
</dbReference>
<dbReference type="Gene3D" id="3.30.1330.230">
    <property type="match status" value="1"/>
</dbReference>
<feature type="domain" description="YcaO" evidence="1">
    <location>
        <begin position="345"/>
        <end position="718"/>
    </location>
</feature>
<reference evidence="2 3" key="1">
    <citation type="submission" date="2019-04" db="EMBL/GenBank/DDBJ databases">
        <title>Streptomyces oryziradicis sp. nov., a novel actinomycete isolated from rhizosphere soil of rice (Oryza sativa L.).</title>
        <authorList>
            <person name="Li C."/>
        </authorList>
    </citation>
    <scope>NUCLEOTIDE SEQUENCE [LARGE SCALE GENOMIC DNA]</scope>
    <source>
        <strain evidence="2 3">NEAU-C40</strain>
    </source>
</reference>